<keyword evidence="2" id="KW-0472">Membrane</keyword>
<accession>A0A1J5IK30</accession>
<reference evidence="3 4" key="1">
    <citation type="journal article" date="2016" name="Environ. Microbiol.">
        <title>Genomic resolution of a cold subsurface aquifer community provides metabolic insights for novel microbes adapted to high CO concentrations.</title>
        <authorList>
            <person name="Probst A.J."/>
            <person name="Castelle C.J."/>
            <person name="Singh A."/>
            <person name="Brown C.T."/>
            <person name="Anantharaman K."/>
            <person name="Sharon I."/>
            <person name="Hug L.A."/>
            <person name="Burstein D."/>
            <person name="Emerson J.B."/>
            <person name="Thomas B.C."/>
            <person name="Banfield J.F."/>
        </authorList>
    </citation>
    <scope>NUCLEOTIDE SEQUENCE [LARGE SCALE GENOMIC DNA]</scope>
    <source>
        <strain evidence="3">CG2_30_54_11</strain>
    </source>
</reference>
<evidence type="ECO:0000313" key="3">
    <source>
        <dbReference type="EMBL" id="OIP97521.1"/>
    </source>
</evidence>
<dbReference type="AlphaFoldDB" id="A0A1J5IK30"/>
<comment type="caution">
    <text evidence="3">The sequence shown here is derived from an EMBL/GenBank/DDBJ whole genome shotgun (WGS) entry which is preliminary data.</text>
</comment>
<dbReference type="EMBL" id="MNZT01000053">
    <property type="protein sequence ID" value="OIP97521.1"/>
    <property type="molecule type" value="Genomic_DNA"/>
</dbReference>
<protein>
    <recommendedName>
        <fullName evidence="5">Type II secretion system protein GspG C-terminal domain-containing protein</fullName>
    </recommendedName>
</protein>
<proteinExistence type="predicted"/>
<organism evidence="3 4">
    <name type="scientific">Candidatus Wirthbacteria bacterium CG2_30_54_11</name>
    <dbReference type="NCBI Taxonomy" id="1817892"/>
    <lineage>
        <taxon>Bacteria</taxon>
        <taxon>Candidatus Wirthbacteria</taxon>
    </lineage>
</organism>
<evidence type="ECO:0008006" key="5">
    <source>
        <dbReference type="Google" id="ProtNLM"/>
    </source>
</evidence>
<dbReference type="STRING" id="1817892.AUK40_03055"/>
<gene>
    <name evidence="3" type="ORF">AUK40_03055</name>
</gene>
<evidence type="ECO:0000256" key="2">
    <source>
        <dbReference type="SAM" id="Phobius"/>
    </source>
</evidence>
<name>A0A1J5IK30_9BACT</name>
<feature type="compositionally biased region" description="Pro residues" evidence="1">
    <location>
        <begin position="11"/>
        <end position="42"/>
    </location>
</feature>
<keyword evidence="2" id="KW-1133">Transmembrane helix</keyword>
<keyword evidence="2" id="KW-0812">Transmembrane</keyword>
<evidence type="ECO:0000313" key="4">
    <source>
        <dbReference type="Proteomes" id="UP000183245"/>
    </source>
</evidence>
<feature type="compositionally biased region" description="Pro residues" evidence="1">
    <location>
        <begin position="72"/>
        <end position="105"/>
    </location>
</feature>
<dbReference type="Proteomes" id="UP000183245">
    <property type="component" value="Unassembled WGS sequence"/>
</dbReference>
<sequence length="284" mass="31156">MQFNISKPEPQNSPPEQTPSPLNPEPAAPAVPPDQVPNQPPRPSRDQTLYIRPKPHFESTHSGQVLKFEPKPYNPSPQAPASPPVIPPQAPVPPPAAQPQFPRAPSPAQRTPVHAPRPQTELPLPPAAAAPKELHPFDTMETPVLPKRAPRFTLAHISLALGLLGALLIVLGTLYLVFQPATPEYVDTSLAKADQTRQRDLHEIRDALKNYYQNNSQQYPVLTVTIDGANDPLSLELVPLYLKKMPVDADPSSPYYYASLTGKSFLLRARLSSGTLYEVTDETP</sequence>
<evidence type="ECO:0000256" key="1">
    <source>
        <dbReference type="SAM" id="MobiDB-lite"/>
    </source>
</evidence>
<feature type="transmembrane region" description="Helical" evidence="2">
    <location>
        <begin position="157"/>
        <end position="178"/>
    </location>
</feature>
<feature type="region of interest" description="Disordered" evidence="1">
    <location>
        <begin position="1"/>
        <end position="122"/>
    </location>
</feature>